<organism evidence="2 3">
    <name type="scientific">Micromonospora violae</name>
    <dbReference type="NCBI Taxonomy" id="1278207"/>
    <lineage>
        <taxon>Bacteria</taxon>
        <taxon>Bacillati</taxon>
        <taxon>Actinomycetota</taxon>
        <taxon>Actinomycetes</taxon>
        <taxon>Micromonosporales</taxon>
        <taxon>Micromonosporaceae</taxon>
        <taxon>Micromonospora</taxon>
    </lineage>
</organism>
<accession>A0A4Q7UEI6</accession>
<dbReference type="OrthoDB" id="3454432at2"/>
<reference evidence="2 3" key="1">
    <citation type="submission" date="2019-02" db="EMBL/GenBank/DDBJ databases">
        <title>Sequencing the genomes of 1000 actinobacteria strains.</title>
        <authorList>
            <person name="Klenk H.-P."/>
        </authorList>
    </citation>
    <scope>NUCLEOTIDE SEQUENCE [LARGE SCALE GENOMIC DNA]</scope>
    <source>
        <strain evidence="2 3">DSM 45888</strain>
    </source>
</reference>
<comment type="caution">
    <text evidence="2">The sequence shown here is derived from an EMBL/GenBank/DDBJ whole genome shotgun (WGS) entry which is preliminary data.</text>
</comment>
<dbReference type="PANTHER" id="PTHR46546:SF4">
    <property type="entry name" value="SHEWANELLA-LIKE PROTEIN PHOSPHATASE 1"/>
    <property type="match status" value="1"/>
</dbReference>
<evidence type="ECO:0000259" key="1">
    <source>
        <dbReference type="Pfam" id="PF00149"/>
    </source>
</evidence>
<dbReference type="SUPFAM" id="SSF56300">
    <property type="entry name" value="Metallo-dependent phosphatases"/>
    <property type="match status" value="1"/>
</dbReference>
<dbReference type="Proteomes" id="UP000293781">
    <property type="component" value="Unassembled WGS sequence"/>
</dbReference>
<dbReference type="Pfam" id="PF00149">
    <property type="entry name" value="Metallophos"/>
    <property type="match status" value="1"/>
</dbReference>
<dbReference type="InterPro" id="IPR029052">
    <property type="entry name" value="Metallo-depent_PP-like"/>
</dbReference>
<evidence type="ECO:0000313" key="3">
    <source>
        <dbReference type="Proteomes" id="UP000293781"/>
    </source>
</evidence>
<evidence type="ECO:0000313" key="2">
    <source>
        <dbReference type="EMBL" id="RZT78698.1"/>
    </source>
</evidence>
<dbReference type="AlphaFoldDB" id="A0A4Q7UEI6"/>
<dbReference type="EMBL" id="SHKK01000001">
    <property type="protein sequence ID" value="RZT78698.1"/>
    <property type="molecule type" value="Genomic_DNA"/>
</dbReference>
<name>A0A4Q7UEI6_9ACTN</name>
<dbReference type="PANTHER" id="PTHR46546">
    <property type="entry name" value="SHEWANELLA-LIKE PROTEIN PHOSPHATASE 1"/>
    <property type="match status" value="1"/>
</dbReference>
<proteinExistence type="predicted"/>
<protein>
    <submittedName>
        <fullName evidence="2">Calcineurin-like phosphoesterase family protein</fullName>
    </submittedName>
</protein>
<dbReference type="InterPro" id="IPR004843">
    <property type="entry name" value="Calcineurin-like_PHP"/>
</dbReference>
<dbReference type="GO" id="GO:0016787">
    <property type="term" value="F:hydrolase activity"/>
    <property type="evidence" value="ECO:0007669"/>
    <property type="project" value="InterPro"/>
</dbReference>
<feature type="domain" description="Calcineurin-like phosphoesterase" evidence="1">
    <location>
        <begin position="3"/>
        <end position="220"/>
    </location>
</feature>
<dbReference type="Gene3D" id="3.60.21.10">
    <property type="match status" value="1"/>
</dbReference>
<sequence length="263" mass="28063">MTPLYVAADIHGHRSEFWEALREAGLVDSTGQWSGGGARLWLLGDYVDRGPDGIGVINDVQRLAVSARAAGGHLGALVGNHEVQLLAAHWFGTTPVAGWDEPGGFRGGWARFGGREKDLHQLTPSHVEWMTRLPAVTVVDGFLLVHSDTARYLEFGSSVATVNAAVTTALDSGDPATWLTLCGRMSDRGAFRDATPASPDDRVSMMLRTLGGNVLVHGHSTLTKHFGVAPQDVTAALRYADGRVIAIDGGVHEGGRVLVTRLR</sequence>
<dbReference type="RefSeq" id="WP_130401168.1">
    <property type="nucleotide sequence ID" value="NZ_SHKK01000001.1"/>
</dbReference>
<keyword evidence="3" id="KW-1185">Reference proteome</keyword>
<gene>
    <name evidence="2" type="ORF">EV382_1890</name>
</gene>